<dbReference type="PROSITE" id="PS50035">
    <property type="entry name" value="PLD"/>
    <property type="match status" value="1"/>
</dbReference>
<name>A0ABS5T1G1_9GAMM</name>
<reference evidence="2 3" key="1">
    <citation type="submission" date="2020-04" db="EMBL/GenBank/DDBJ databases">
        <title>Genome sequencing of Rosenbergiella species.</title>
        <authorList>
            <person name="Alvarez-Perez S."/>
            <person name="Lievens B."/>
        </authorList>
    </citation>
    <scope>NUCLEOTIDE SEQUENCE [LARGE SCALE GENOMIC DNA]</scope>
    <source>
        <strain evidence="2 3">CdVSA20.1</strain>
    </source>
</reference>
<keyword evidence="3" id="KW-1185">Reference proteome</keyword>
<dbReference type="Proteomes" id="UP000786875">
    <property type="component" value="Unassembled WGS sequence"/>
</dbReference>
<evidence type="ECO:0000313" key="3">
    <source>
        <dbReference type="Proteomes" id="UP000786875"/>
    </source>
</evidence>
<sequence length="457" mass="52431">MGGMKDLLLDEEIGAKYFEDVPEHKPLSVRENSLLPLIQPSEVIFREKGTGLKELMGNRFPHEKKTSCSLPEEITVITYTVVNAFSADVTELIKRASEKASLRIAFCYQGKNISGIISAFNKLFESRQDLTIQVIVNPHTHIKMLQVDDTLYMGSMNYSSTADSAQNDGLTDEKESFFNHEVLFYFNRGGKRFSENLFNKIRGLTDSIDFEINRSNYRSKLTQYLQERTRTTIGRTRETKLLQQRALDEKNTKSLMELLPALIRSQVSSTVRHILDINAHYRLENEVFSEDEVEKTVRYFQVNDGEVFITDFLALNCPGFIKFSSGDGEEDDDDEDDFNHELTKEFLSGMTDTCTEHLADLVIDDDKLREEVSAERYDPDNGEDDLPWGSISQEKYEERFEENKREVILALSSLIDELTRIIIDEECFDISFFINKSAEQFRGESAATHLPPASETR</sequence>
<dbReference type="InterPro" id="IPR001736">
    <property type="entry name" value="PLipase_D/transphosphatidylase"/>
</dbReference>
<comment type="caution">
    <text evidence="2">The sequence shown here is derived from an EMBL/GenBank/DDBJ whole genome shotgun (WGS) entry which is preliminary data.</text>
</comment>
<protein>
    <recommendedName>
        <fullName evidence="1">PLD phosphodiesterase domain-containing protein</fullName>
    </recommendedName>
</protein>
<evidence type="ECO:0000313" key="2">
    <source>
        <dbReference type="EMBL" id="MBT0726027.1"/>
    </source>
</evidence>
<accession>A0ABS5T1G1</accession>
<proteinExistence type="predicted"/>
<gene>
    <name evidence="2" type="ORF">HGT73_01300</name>
</gene>
<dbReference type="RefSeq" id="WP_214211851.1">
    <property type="nucleotide sequence ID" value="NZ_JABBFO010000001.1"/>
</dbReference>
<evidence type="ECO:0000259" key="1">
    <source>
        <dbReference type="PROSITE" id="PS50035"/>
    </source>
</evidence>
<organism evidence="2 3">
    <name type="scientific">Rosenbergiella australiborealis</name>
    <dbReference type="NCBI Taxonomy" id="1544696"/>
    <lineage>
        <taxon>Bacteria</taxon>
        <taxon>Pseudomonadati</taxon>
        <taxon>Pseudomonadota</taxon>
        <taxon>Gammaproteobacteria</taxon>
        <taxon>Enterobacterales</taxon>
        <taxon>Erwiniaceae</taxon>
        <taxon>Rosenbergiella</taxon>
    </lineage>
</organism>
<dbReference type="EMBL" id="JABBFO010000001">
    <property type="protein sequence ID" value="MBT0726027.1"/>
    <property type="molecule type" value="Genomic_DNA"/>
</dbReference>
<feature type="domain" description="PLD phosphodiesterase" evidence="1">
    <location>
        <begin position="136"/>
        <end position="162"/>
    </location>
</feature>
<dbReference type="CDD" id="cd00138">
    <property type="entry name" value="PLDc_SF"/>
    <property type="match status" value="1"/>
</dbReference>